<keyword evidence="3" id="KW-1185">Reference proteome</keyword>
<reference evidence="2 3" key="1">
    <citation type="journal article" date="2015" name="Biotechnol. Biofuels">
        <title>Enhanced degradation of softwood versus hardwood by the white-rot fungus Pycnoporus coccineus.</title>
        <authorList>
            <person name="Couturier M."/>
            <person name="Navarro D."/>
            <person name="Chevret D."/>
            <person name="Henrissat B."/>
            <person name="Piumi F."/>
            <person name="Ruiz-Duenas F.J."/>
            <person name="Martinez A.T."/>
            <person name="Grigoriev I.V."/>
            <person name="Riley R."/>
            <person name="Lipzen A."/>
            <person name="Berrin J.G."/>
            <person name="Master E.R."/>
            <person name="Rosso M.N."/>
        </authorList>
    </citation>
    <scope>NUCLEOTIDE SEQUENCE [LARGE SCALE GENOMIC DNA]</scope>
    <source>
        <strain evidence="2 3">BRFM310</strain>
    </source>
</reference>
<evidence type="ECO:0000256" key="1">
    <source>
        <dbReference type="SAM" id="MobiDB-lite"/>
    </source>
</evidence>
<proteinExistence type="predicted"/>
<evidence type="ECO:0000313" key="2">
    <source>
        <dbReference type="EMBL" id="OSC97845.1"/>
    </source>
</evidence>
<accession>A0A1Y2I9P3</accession>
<gene>
    <name evidence="2" type="ORF">PYCCODRAFT_1097587</name>
</gene>
<feature type="region of interest" description="Disordered" evidence="1">
    <location>
        <begin position="41"/>
        <end position="62"/>
    </location>
</feature>
<evidence type="ECO:0000313" key="3">
    <source>
        <dbReference type="Proteomes" id="UP000193067"/>
    </source>
</evidence>
<sequence length="182" mass="19629">MPIVRCHRYRPSSNLAFQDFNFGASLISQIMLVCPGSDTRERQGGYRQRFTHGTTSGSAPNPRPIRAMLNLTSSLEETLLACGRSTPRASVTMDEAEPCGRGFEPCQARSAVAPTTADPTPRESGSSLTLRGAGLVPYILTEVLSSSYNPAPPCPAKSTAEFIPLTECVPLIFAMRPSHSQK</sequence>
<name>A0A1Y2I9P3_TRAC3</name>
<protein>
    <submittedName>
        <fullName evidence="2">Uncharacterized protein</fullName>
    </submittedName>
</protein>
<dbReference type="AlphaFoldDB" id="A0A1Y2I9P3"/>
<dbReference type="Proteomes" id="UP000193067">
    <property type="component" value="Unassembled WGS sequence"/>
</dbReference>
<dbReference type="EMBL" id="KZ084145">
    <property type="protein sequence ID" value="OSC97845.1"/>
    <property type="molecule type" value="Genomic_DNA"/>
</dbReference>
<organism evidence="2 3">
    <name type="scientific">Trametes coccinea (strain BRFM310)</name>
    <name type="common">Pycnoporus coccineus</name>
    <dbReference type="NCBI Taxonomy" id="1353009"/>
    <lineage>
        <taxon>Eukaryota</taxon>
        <taxon>Fungi</taxon>
        <taxon>Dikarya</taxon>
        <taxon>Basidiomycota</taxon>
        <taxon>Agaricomycotina</taxon>
        <taxon>Agaricomycetes</taxon>
        <taxon>Polyporales</taxon>
        <taxon>Polyporaceae</taxon>
        <taxon>Trametes</taxon>
    </lineage>
</organism>